<evidence type="ECO:0000313" key="2">
    <source>
        <dbReference type="EMBL" id="GFZ07242.1"/>
    </source>
</evidence>
<protein>
    <submittedName>
        <fullName evidence="2">Uncharacterized protein</fullName>
    </submittedName>
</protein>
<dbReference type="EMBL" id="BJWL01000019">
    <property type="protein sequence ID" value="GFZ07242.1"/>
    <property type="molecule type" value="Genomic_DNA"/>
</dbReference>
<organism evidence="2 3">
    <name type="scientific">Actinidia rufa</name>
    <dbReference type="NCBI Taxonomy" id="165716"/>
    <lineage>
        <taxon>Eukaryota</taxon>
        <taxon>Viridiplantae</taxon>
        <taxon>Streptophyta</taxon>
        <taxon>Embryophyta</taxon>
        <taxon>Tracheophyta</taxon>
        <taxon>Spermatophyta</taxon>
        <taxon>Magnoliopsida</taxon>
        <taxon>eudicotyledons</taxon>
        <taxon>Gunneridae</taxon>
        <taxon>Pentapetalae</taxon>
        <taxon>asterids</taxon>
        <taxon>Ericales</taxon>
        <taxon>Actinidiaceae</taxon>
        <taxon>Actinidia</taxon>
    </lineage>
</organism>
<dbReference type="Pfam" id="PF04398">
    <property type="entry name" value="DUF538"/>
    <property type="match status" value="1"/>
</dbReference>
<comment type="caution">
    <text evidence="2">The sequence shown here is derived from an EMBL/GenBank/DDBJ whole genome shotgun (WGS) entry which is preliminary data.</text>
</comment>
<dbReference type="AlphaFoldDB" id="A0A7J0G936"/>
<dbReference type="Gene3D" id="2.30.240.10">
    <property type="entry name" value="At5g01610-like"/>
    <property type="match status" value="1"/>
</dbReference>
<proteinExistence type="predicted"/>
<reference evidence="2 3" key="1">
    <citation type="submission" date="2019-07" db="EMBL/GenBank/DDBJ databases">
        <title>De Novo Assembly of kiwifruit Actinidia rufa.</title>
        <authorList>
            <person name="Sugita-Konishi S."/>
            <person name="Sato K."/>
            <person name="Mori E."/>
            <person name="Abe Y."/>
            <person name="Kisaki G."/>
            <person name="Hamano K."/>
            <person name="Suezawa K."/>
            <person name="Otani M."/>
            <person name="Fukuda T."/>
            <person name="Manabe T."/>
            <person name="Gomi K."/>
            <person name="Tabuchi M."/>
            <person name="Akimitsu K."/>
            <person name="Kataoka I."/>
        </authorList>
    </citation>
    <scope>NUCLEOTIDE SEQUENCE [LARGE SCALE GENOMIC DNA]</scope>
    <source>
        <strain evidence="3">cv. Fuchu</strain>
    </source>
</reference>
<dbReference type="SUPFAM" id="SSF141562">
    <property type="entry name" value="At5g01610-like"/>
    <property type="match status" value="1"/>
</dbReference>
<keyword evidence="3" id="KW-1185">Reference proteome</keyword>
<accession>A0A7J0G936</accession>
<dbReference type="InterPro" id="IPR007493">
    <property type="entry name" value="DUF538"/>
</dbReference>
<evidence type="ECO:0000256" key="1">
    <source>
        <dbReference type="SAM" id="MobiDB-lite"/>
    </source>
</evidence>
<evidence type="ECO:0000313" key="3">
    <source>
        <dbReference type="Proteomes" id="UP000585474"/>
    </source>
</evidence>
<feature type="region of interest" description="Disordered" evidence="1">
    <location>
        <begin position="109"/>
        <end position="131"/>
    </location>
</feature>
<name>A0A7J0G936_9ERIC</name>
<sequence length="159" mass="18032">MSLVIEEIKSKAEVYHGNGICQEKSKELLKEMGLPNGLLPLEDMEECGYVRETGFVWLRQKKKRLSTSLRRFRSWCPMHPRFTSTIRPREDQLPDPRWALPEFSSGSLRGRGGEGRWWRPGSEGGVNEQGSSEIQGACSYTASGNIDAVPILTKIRIEH</sequence>
<dbReference type="InterPro" id="IPR036758">
    <property type="entry name" value="At5g01610-like"/>
</dbReference>
<dbReference type="Proteomes" id="UP000585474">
    <property type="component" value="Unassembled WGS sequence"/>
</dbReference>
<gene>
    <name evidence="2" type="ORF">Acr_19g0001790</name>
</gene>